<dbReference type="GO" id="GO:0004553">
    <property type="term" value="F:hydrolase activity, hydrolyzing O-glycosyl compounds"/>
    <property type="evidence" value="ECO:0007669"/>
    <property type="project" value="InterPro"/>
</dbReference>
<dbReference type="PIRSF" id="PIRSF019422">
    <property type="entry name" value="MltA"/>
    <property type="match status" value="1"/>
</dbReference>
<dbReference type="InterPro" id="IPR005300">
    <property type="entry name" value="MltA_B"/>
</dbReference>
<evidence type="ECO:0000313" key="8">
    <source>
        <dbReference type="Proteomes" id="UP000191901"/>
    </source>
</evidence>
<name>A0A1Z3HGF4_9CYAN</name>
<evidence type="ECO:0000256" key="1">
    <source>
        <dbReference type="ARBA" id="ARBA00001420"/>
    </source>
</evidence>
<dbReference type="GO" id="GO:0009253">
    <property type="term" value="P:peptidoglycan catabolic process"/>
    <property type="evidence" value="ECO:0007669"/>
    <property type="project" value="TreeGrafter"/>
</dbReference>
<dbReference type="InterPro" id="IPR010611">
    <property type="entry name" value="3D_dom"/>
</dbReference>
<dbReference type="EMBL" id="CP021983">
    <property type="protein sequence ID" value="ASC69372.1"/>
    <property type="molecule type" value="Genomic_DNA"/>
</dbReference>
<dbReference type="GO" id="GO:0071555">
    <property type="term" value="P:cell wall organization"/>
    <property type="evidence" value="ECO:0007669"/>
    <property type="project" value="UniProtKB-KW"/>
</dbReference>
<keyword evidence="3 7" id="KW-0456">Lyase</keyword>
<evidence type="ECO:0000313" key="7">
    <source>
        <dbReference type="EMBL" id="ASC69372.1"/>
    </source>
</evidence>
<evidence type="ECO:0000259" key="6">
    <source>
        <dbReference type="SMART" id="SM00925"/>
    </source>
</evidence>
<dbReference type="KEGG" id="hhg:XM38_002990"/>
<keyword evidence="8" id="KW-1185">Reference proteome</keyword>
<keyword evidence="4" id="KW-0961">Cell wall biogenesis/degradation</keyword>
<evidence type="ECO:0000256" key="2">
    <source>
        <dbReference type="ARBA" id="ARBA00012587"/>
    </source>
</evidence>
<sequence>MVRSLSQGLGLLAIVASLSWGSSLRAQPSPLEPLPLPLDEVLGPQGGCDRSLWETPSERVRLIRAIGHSLRYLDTEAAASAYATYPVAGITHRRVRRSLVRFRQLLYQSRSFADFQQALQQEFMLYRSVGQDGAGTVLFTGYFQPTYAASRVPTADYRYPLYRRPADLEHWPTPHPTRLELEGSDGLQGSQGPLAGLELVWLRERLEAFLIHVQGSARLQLPNGEQLSVGYAGRTDYNYTSIGRELINDSVVAEADLSLPVLLDYFQRHPEALDHYLPRNRRFIFFQETAGGPPLGSLNVPVTAGRSIATDKALMPPGALALIRLPLPQLTADGYWRSQTVDRCVLDQDTGGAIQGAGRVDVFLGTGFVAGEQAGRLHGAGELYYLLLRESP</sequence>
<dbReference type="PANTHER" id="PTHR30124">
    <property type="entry name" value="MEMBRANE-BOUND LYTIC MUREIN TRANSGLYCOSYLASE A"/>
    <property type="match status" value="1"/>
</dbReference>
<dbReference type="SUPFAM" id="SSF50685">
    <property type="entry name" value="Barwin-like endoglucanases"/>
    <property type="match status" value="1"/>
</dbReference>
<dbReference type="CDD" id="cd14485">
    <property type="entry name" value="mltA_like_LT_A"/>
    <property type="match status" value="1"/>
</dbReference>
<proteinExistence type="predicted"/>
<dbReference type="Pfam" id="PF06725">
    <property type="entry name" value="3D"/>
    <property type="match status" value="1"/>
</dbReference>
<feature type="domain" description="Lytic transglycosylase MltA" evidence="6">
    <location>
        <begin position="146"/>
        <end position="287"/>
    </location>
</feature>
<dbReference type="CDD" id="cd14668">
    <property type="entry name" value="mlta_B"/>
    <property type="match status" value="1"/>
</dbReference>
<dbReference type="GO" id="GO:0008933">
    <property type="term" value="F:peptidoglycan lytic transglycosylase activity"/>
    <property type="evidence" value="ECO:0007669"/>
    <property type="project" value="TreeGrafter"/>
</dbReference>
<evidence type="ECO:0000256" key="3">
    <source>
        <dbReference type="ARBA" id="ARBA00023239"/>
    </source>
</evidence>
<dbReference type="AlphaFoldDB" id="A0A1Z3HGF4"/>
<dbReference type="GO" id="GO:0019867">
    <property type="term" value="C:outer membrane"/>
    <property type="evidence" value="ECO:0007669"/>
    <property type="project" value="InterPro"/>
</dbReference>
<dbReference type="PANTHER" id="PTHR30124:SF0">
    <property type="entry name" value="MEMBRANE-BOUND LYTIC MUREIN TRANSGLYCOSYLASE A"/>
    <property type="match status" value="1"/>
</dbReference>
<dbReference type="EC" id="4.2.2.n1" evidence="2"/>
<evidence type="ECO:0000256" key="5">
    <source>
        <dbReference type="ARBA" id="ARBA00030918"/>
    </source>
</evidence>
<dbReference type="Gene3D" id="2.40.40.10">
    <property type="entry name" value="RlpA-like domain"/>
    <property type="match status" value="1"/>
</dbReference>
<gene>
    <name evidence="7" type="primary">mltA</name>
    <name evidence="7" type="ORF">XM38_002990</name>
</gene>
<reference evidence="7 8" key="1">
    <citation type="journal article" date="2016" name="Biochim. Biophys. Acta">
        <title>Characterization of red-shifted phycobilisomes isolated from the chlorophyll f-containing cyanobacterium Halomicronema hongdechloris.</title>
        <authorList>
            <person name="Li Y."/>
            <person name="Lin Y."/>
            <person name="Garvey C.J."/>
            <person name="Birch D."/>
            <person name="Corkery R.W."/>
            <person name="Loughlin P.C."/>
            <person name="Scheer H."/>
            <person name="Willows R.D."/>
            <person name="Chen M."/>
        </authorList>
    </citation>
    <scope>NUCLEOTIDE SEQUENCE [LARGE SCALE GENOMIC DNA]</scope>
    <source>
        <strain evidence="7 8">C2206</strain>
    </source>
</reference>
<dbReference type="InterPro" id="IPR036908">
    <property type="entry name" value="RlpA-like_sf"/>
</dbReference>
<dbReference type="STRING" id="1641165.XM38_15470"/>
<protein>
    <recommendedName>
        <fullName evidence="2">peptidoglycan lytic exotransglycosylase</fullName>
        <ecNumber evidence="2">4.2.2.n1</ecNumber>
    </recommendedName>
    <alternativeName>
        <fullName evidence="5">Murein hydrolase A</fullName>
    </alternativeName>
</protein>
<accession>A0A1Z3HGF4</accession>
<dbReference type="OrthoDB" id="9783686at2"/>
<dbReference type="GO" id="GO:0009254">
    <property type="term" value="P:peptidoglycan turnover"/>
    <property type="evidence" value="ECO:0007669"/>
    <property type="project" value="InterPro"/>
</dbReference>
<dbReference type="InterPro" id="IPR026044">
    <property type="entry name" value="MltA"/>
</dbReference>
<comment type="catalytic activity">
    <reaction evidence="1">
        <text>Exolytic cleavage of the (1-&gt;4)-beta-glycosidic linkage between N-acetylmuramic acid (MurNAc) and N-acetylglucosamine (GlcNAc) residues in peptidoglycan, from either the reducing or the non-reducing ends of the peptidoglycan chains, with concomitant formation of a 1,6-anhydrobond in the MurNAc residue.</text>
        <dbReference type="EC" id="4.2.2.n1"/>
    </reaction>
</comment>
<evidence type="ECO:0000256" key="4">
    <source>
        <dbReference type="ARBA" id="ARBA00023316"/>
    </source>
</evidence>
<dbReference type="Gene3D" id="2.40.240.50">
    <property type="entry name" value="Barwin-like endoglucanases"/>
    <property type="match status" value="1"/>
</dbReference>
<dbReference type="RefSeq" id="WP_080810727.1">
    <property type="nucleotide sequence ID" value="NZ_CP021983.2"/>
</dbReference>
<dbReference type="Proteomes" id="UP000191901">
    <property type="component" value="Chromosome"/>
</dbReference>
<organism evidence="7 8">
    <name type="scientific">Halomicronema hongdechloris C2206</name>
    <dbReference type="NCBI Taxonomy" id="1641165"/>
    <lineage>
        <taxon>Bacteria</taxon>
        <taxon>Bacillati</taxon>
        <taxon>Cyanobacteriota</taxon>
        <taxon>Cyanophyceae</taxon>
        <taxon>Nodosilineales</taxon>
        <taxon>Nodosilineaceae</taxon>
        <taxon>Halomicronema</taxon>
    </lineage>
</organism>
<dbReference type="Pfam" id="PF03562">
    <property type="entry name" value="MltA"/>
    <property type="match status" value="1"/>
</dbReference>
<dbReference type="SMART" id="SM00925">
    <property type="entry name" value="MltA"/>
    <property type="match status" value="1"/>
</dbReference>